<dbReference type="Proteomes" id="UP000585579">
    <property type="component" value="Unassembled WGS sequence"/>
</dbReference>
<protein>
    <submittedName>
        <fullName evidence="1">Uncharacterized protein</fullName>
    </submittedName>
</protein>
<gene>
    <name evidence="1" type="ORF">GX302_03435</name>
</gene>
<sequence>MLGEHKFENTVLEDTVSIVPLGFSCTPFENSLPNYNKFKGLIHETSKNTSKMPLWTEIFILIMRYSTAMFAVI</sequence>
<dbReference type="GeneID" id="53686477"/>
<evidence type="ECO:0000313" key="1">
    <source>
        <dbReference type="EMBL" id="NLK31908.1"/>
    </source>
</evidence>
<organism evidence="1 2">
    <name type="scientific">Methanosarcina flavescens</name>
    <dbReference type="NCBI Taxonomy" id="1715806"/>
    <lineage>
        <taxon>Archaea</taxon>
        <taxon>Methanobacteriati</taxon>
        <taxon>Methanobacteriota</taxon>
        <taxon>Stenosarchaea group</taxon>
        <taxon>Methanomicrobia</taxon>
        <taxon>Methanosarcinales</taxon>
        <taxon>Methanosarcinaceae</taxon>
        <taxon>Methanosarcina</taxon>
    </lineage>
</organism>
<evidence type="ECO:0000313" key="2">
    <source>
        <dbReference type="Proteomes" id="UP000585579"/>
    </source>
</evidence>
<proteinExistence type="predicted"/>
<dbReference type="PROSITE" id="PS51257">
    <property type="entry name" value="PROKAR_LIPOPROTEIN"/>
    <property type="match status" value="1"/>
</dbReference>
<comment type="caution">
    <text evidence="1">The sequence shown here is derived from an EMBL/GenBank/DDBJ whole genome shotgun (WGS) entry which is preliminary data.</text>
</comment>
<reference evidence="1 2" key="1">
    <citation type="journal article" date="2020" name="Biotechnol. Biofuels">
        <title>New insights from the biogas microbiome by comprehensive genome-resolved metagenomics of nearly 1600 species originating from multiple anaerobic digesters.</title>
        <authorList>
            <person name="Campanaro S."/>
            <person name="Treu L."/>
            <person name="Rodriguez-R L.M."/>
            <person name="Kovalovszki A."/>
            <person name="Ziels R.M."/>
            <person name="Maus I."/>
            <person name="Zhu X."/>
            <person name="Kougias P.G."/>
            <person name="Basile A."/>
            <person name="Luo G."/>
            <person name="Schluter A."/>
            <person name="Konstantinidis K.T."/>
            <person name="Angelidaki I."/>
        </authorList>
    </citation>
    <scope>NUCLEOTIDE SEQUENCE [LARGE SCALE GENOMIC DNA]</scope>
    <source>
        <strain evidence="1">AS22ysBPME_46</strain>
    </source>
</reference>
<dbReference type="AlphaFoldDB" id="A0A7K4ATB2"/>
<dbReference type="EMBL" id="JAAYQL010000021">
    <property type="protein sequence ID" value="NLK31908.1"/>
    <property type="molecule type" value="Genomic_DNA"/>
</dbReference>
<dbReference type="RefSeq" id="WP_054298698.1">
    <property type="nucleotide sequence ID" value="NZ_CP032683.1"/>
</dbReference>
<name>A0A7K4ATB2_9EURY</name>
<accession>A0A7K4ATB2</accession>